<proteinExistence type="predicted"/>
<accession>A0A381DHZ1</accession>
<dbReference type="AlphaFoldDB" id="A0A381DHZ1"/>
<protein>
    <recommendedName>
        <fullName evidence="3">Protein hydE</fullName>
    </recommendedName>
</protein>
<dbReference type="STRING" id="32024.GCA_000788295_00628"/>
<evidence type="ECO:0008006" key="3">
    <source>
        <dbReference type="Google" id="ProtNLM"/>
    </source>
</evidence>
<dbReference type="EMBL" id="UFVD01000001">
    <property type="protein sequence ID" value="SUX10314.1"/>
    <property type="molecule type" value="Genomic_DNA"/>
</dbReference>
<keyword evidence="2" id="KW-1185">Reference proteome</keyword>
<evidence type="ECO:0000313" key="2">
    <source>
        <dbReference type="Proteomes" id="UP000254920"/>
    </source>
</evidence>
<evidence type="ECO:0000313" key="1">
    <source>
        <dbReference type="EMBL" id="SUX10314.1"/>
    </source>
</evidence>
<dbReference type="Proteomes" id="UP000254920">
    <property type="component" value="Unassembled WGS sequence"/>
</dbReference>
<organism evidence="1 2">
    <name type="scientific">Campylobacter sputorum subsp. sputorum</name>
    <dbReference type="NCBI Taxonomy" id="32024"/>
    <lineage>
        <taxon>Bacteria</taxon>
        <taxon>Pseudomonadati</taxon>
        <taxon>Campylobacterota</taxon>
        <taxon>Epsilonproteobacteria</taxon>
        <taxon>Campylobacterales</taxon>
        <taxon>Campylobacteraceae</taxon>
        <taxon>Campylobacter</taxon>
    </lineage>
</organism>
<reference evidence="1 2" key="1">
    <citation type="submission" date="2018-06" db="EMBL/GenBank/DDBJ databases">
        <authorList>
            <consortium name="Pathogen Informatics"/>
            <person name="Doyle S."/>
        </authorList>
    </citation>
    <scope>NUCLEOTIDE SEQUENCE [LARGE SCALE GENOMIC DNA]</scope>
    <source>
        <strain evidence="1 2">NCTC12475</strain>
    </source>
</reference>
<gene>
    <name evidence="1" type="ORF">NCTC12475_00502</name>
</gene>
<dbReference type="RefSeq" id="WP_089182739.1">
    <property type="nucleotide sequence ID" value="NZ_UFVD01000001.1"/>
</dbReference>
<dbReference type="OrthoDB" id="5318537at2"/>
<sequence length="506" mass="58891">MILKYEFLYKSSNHILSYFLNFYAKQYNIKTAFYEEDNKVIFFTNGDENDILAFNDECMPKIPHFIFLKDFKVEVCEDLKQGEVFEIQKYPNITPKVAQLYNDSSQISKNEFDILSEISVFMDNKFINVDENNFYMLLEFCLNALKNSQKIVLQDAFGTFEINNGVSFDSDFLMPTNLKEITKIFIADDKAQFALASFEKPMINLRINAIYRKNHENSPYNFWVKGARDLFTYVLCDQAHKINILFFSIHMLNKTIEPFKVNILENSQVVLSSTYYLNKKIQDMLNSSKQDHPELLIYAMNINKKGILSKQNLLVLLNKHCDDKFLILDDSNSINLLQINIPDTYEKIIESIKQDETGTKLIKNFKEQFSLPSGKIKGNKNFFTLFEIIKNILGFDLNILQNADAYSGKKGPMIDYKLIENIKFDYIKFIKSGMSFKLAGVDDKTLSFGYIESFVMFINELFTTAKDEYDIFDIDILGSFLECKSFCALCKLHLNMSFDDELPVML</sequence>
<name>A0A381DHZ1_9BACT</name>